<evidence type="ECO:0000256" key="3">
    <source>
        <dbReference type="ARBA" id="ARBA00022989"/>
    </source>
</evidence>
<proteinExistence type="predicted"/>
<feature type="domain" description="Anoctamin transmembrane" evidence="6">
    <location>
        <begin position="45"/>
        <end position="473"/>
    </location>
</feature>
<dbReference type="InterPro" id="IPR007632">
    <property type="entry name" value="Anoctamin"/>
</dbReference>
<sequence>MLEVKKCLVTSFPLHDFDERDKLNAKWIRWSSAPWNQPYNDIKDYYGHYTTWLIAPSIVGMLMLADIVIEGTVDARLLGVFGLFMALWGTFYLEYWKRRNAVIRLEWGMDGFEDDEEDRAEFEGAEVSSPIDGSKMRYFSPEKQRQRMLSSLLFIFALVLLVVGAVAGIFIFRYFAQPDQPLYPYTTITVGNKTIPLDSPIASTLNAIQIQVMNGIYMTIAVRLNNYENHRTQTQYEDNLIAKAFLFQFVNSYASLFYIAFIKFYVNGCSGDDAGGCIYDLMVALGIIFGLRLTSGNFFEAVLPYLQRHCKRRRADGDGVGRRLISSAEKQMALGHYDDMAVFGDYNEMIIQFGYITLFVISFPLAPFLALLNNYFEIRIDAFKLAKESRRPDPKGAEDIGTWMTILEILGVISVMTNVAAAIFTSHTTFSGLSDATKLIAFIALEHAVLMVKYALTILVDDVPEDVQLQLDRAKFLVNKIVYLIQDDDDDELAKGNKIKVDLTIFDDDE</sequence>
<evidence type="ECO:0000313" key="7">
    <source>
        <dbReference type="EMBL" id="KDO33296.1"/>
    </source>
</evidence>
<evidence type="ECO:0000313" key="8">
    <source>
        <dbReference type="Proteomes" id="UP000030745"/>
    </source>
</evidence>
<dbReference type="GO" id="GO:0005254">
    <property type="term" value="F:chloride channel activity"/>
    <property type="evidence" value="ECO:0007669"/>
    <property type="project" value="TreeGrafter"/>
</dbReference>
<dbReference type="PANTHER" id="PTHR12308">
    <property type="entry name" value="ANOCTAMIN"/>
    <property type="match status" value="1"/>
</dbReference>
<reference evidence="7 8" key="1">
    <citation type="journal article" date="2013" name="PLoS Genet.">
        <title>Distinctive expansion of potential virulence genes in the genome of the oomycete fish pathogen Saprolegnia parasitica.</title>
        <authorList>
            <person name="Jiang R.H."/>
            <person name="de Bruijn I."/>
            <person name="Haas B.J."/>
            <person name="Belmonte R."/>
            <person name="Lobach L."/>
            <person name="Christie J."/>
            <person name="van den Ackerveken G."/>
            <person name="Bottin A."/>
            <person name="Bulone V."/>
            <person name="Diaz-Moreno S.M."/>
            <person name="Dumas B."/>
            <person name="Fan L."/>
            <person name="Gaulin E."/>
            <person name="Govers F."/>
            <person name="Grenville-Briggs L.J."/>
            <person name="Horner N.R."/>
            <person name="Levin J.Z."/>
            <person name="Mammella M."/>
            <person name="Meijer H.J."/>
            <person name="Morris P."/>
            <person name="Nusbaum C."/>
            <person name="Oome S."/>
            <person name="Phillips A.J."/>
            <person name="van Rooyen D."/>
            <person name="Rzeszutek E."/>
            <person name="Saraiva M."/>
            <person name="Secombes C.J."/>
            <person name="Seidl M.F."/>
            <person name="Snel B."/>
            <person name="Stassen J.H."/>
            <person name="Sykes S."/>
            <person name="Tripathy S."/>
            <person name="van den Berg H."/>
            <person name="Vega-Arreguin J.C."/>
            <person name="Wawra S."/>
            <person name="Young S.K."/>
            <person name="Zeng Q."/>
            <person name="Dieguez-Uribeondo J."/>
            <person name="Russ C."/>
            <person name="Tyler B.M."/>
            <person name="van West P."/>
        </authorList>
    </citation>
    <scope>NUCLEOTIDE SEQUENCE [LARGE SCALE GENOMIC DNA]</scope>
    <source>
        <strain evidence="7 8">CBS 223.65</strain>
    </source>
</reference>
<dbReference type="AlphaFoldDB" id="A0A067D3J6"/>
<dbReference type="GeneID" id="24124668"/>
<feature type="transmembrane region" description="Helical" evidence="5">
    <location>
        <begin position="245"/>
        <end position="266"/>
    </location>
</feature>
<keyword evidence="3 5" id="KW-1133">Transmembrane helix</keyword>
<dbReference type="OMA" id="ASEYRSW"/>
<accession>A0A067D3J6</accession>
<dbReference type="OrthoDB" id="18915at2759"/>
<dbReference type="PANTHER" id="PTHR12308:SF73">
    <property type="entry name" value="ANOCTAMIN"/>
    <property type="match status" value="1"/>
</dbReference>
<feature type="transmembrane region" description="Helical" evidence="5">
    <location>
        <begin position="49"/>
        <end position="69"/>
    </location>
</feature>
<feature type="transmembrane region" description="Helical" evidence="5">
    <location>
        <begin position="278"/>
        <end position="299"/>
    </location>
</feature>
<dbReference type="GO" id="GO:0016020">
    <property type="term" value="C:membrane"/>
    <property type="evidence" value="ECO:0007669"/>
    <property type="project" value="UniProtKB-SubCell"/>
</dbReference>
<evidence type="ECO:0000256" key="1">
    <source>
        <dbReference type="ARBA" id="ARBA00004141"/>
    </source>
</evidence>
<comment type="subcellular location">
    <subcellularLocation>
        <location evidence="1">Membrane</location>
        <topology evidence="1">Multi-pass membrane protein</topology>
    </subcellularLocation>
</comment>
<feature type="transmembrane region" description="Helical" evidence="5">
    <location>
        <begin position="400"/>
        <end position="424"/>
    </location>
</feature>
<gene>
    <name evidence="7" type="ORF">SPRG_02105</name>
</gene>
<dbReference type="Proteomes" id="UP000030745">
    <property type="component" value="Unassembled WGS sequence"/>
</dbReference>
<feature type="transmembrane region" description="Helical" evidence="5">
    <location>
        <begin position="75"/>
        <end position="95"/>
    </location>
</feature>
<keyword evidence="4 5" id="KW-0472">Membrane</keyword>
<keyword evidence="8" id="KW-1185">Reference proteome</keyword>
<evidence type="ECO:0000256" key="2">
    <source>
        <dbReference type="ARBA" id="ARBA00022692"/>
    </source>
</evidence>
<evidence type="ECO:0000259" key="6">
    <source>
        <dbReference type="Pfam" id="PF04547"/>
    </source>
</evidence>
<feature type="transmembrane region" description="Helical" evidence="5">
    <location>
        <begin position="152"/>
        <end position="176"/>
    </location>
</feature>
<name>A0A067D3J6_SAPPC</name>
<evidence type="ECO:0000256" key="4">
    <source>
        <dbReference type="ARBA" id="ARBA00023136"/>
    </source>
</evidence>
<dbReference type="EMBL" id="KK583193">
    <property type="protein sequence ID" value="KDO33296.1"/>
    <property type="molecule type" value="Genomic_DNA"/>
</dbReference>
<keyword evidence="2 5" id="KW-0812">Transmembrane</keyword>
<protein>
    <recommendedName>
        <fullName evidence="6">Anoctamin transmembrane domain-containing protein</fullName>
    </recommendedName>
</protein>
<dbReference type="Pfam" id="PF04547">
    <property type="entry name" value="Anoctamin"/>
    <property type="match status" value="1"/>
</dbReference>
<dbReference type="RefSeq" id="XP_012196046.1">
    <property type="nucleotide sequence ID" value="XM_012340656.1"/>
</dbReference>
<organism evidence="7 8">
    <name type="scientific">Saprolegnia parasitica (strain CBS 223.65)</name>
    <dbReference type="NCBI Taxonomy" id="695850"/>
    <lineage>
        <taxon>Eukaryota</taxon>
        <taxon>Sar</taxon>
        <taxon>Stramenopiles</taxon>
        <taxon>Oomycota</taxon>
        <taxon>Saprolegniomycetes</taxon>
        <taxon>Saprolegniales</taxon>
        <taxon>Saprolegniaceae</taxon>
        <taxon>Saprolegnia</taxon>
    </lineage>
</organism>
<dbReference type="KEGG" id="spar:SPRG_02105"/>
<dbReference type="VEuPathDB" id="FungiDB:SPRG_02105"/>
<feature type="transmembrane region" description="Helical" evidence="5">
    <location>
        <begin position="349"/>
        <end position="372"/>
    </location>
</feature>
<evidence type="ECO:0000256" key="5">
    <source>
        <dbReference type="SAM" id="Phobius"/>
    </source>
</evidence>
<dbReference type="InterPro" id="IPR049452">
    <property type="entry name" value="Anoctamin_TM"/>
</dbReference>